<dbReference type="PROSITE" id="PS00105">
    <property type="entry name" value="AA_TRANSFER_CLASS_1"/>
    <property type="match status" value="1"/>
</dbReference>
<evidence type="ECO:0000313" key="9">
    <source>
        <dbReference type="Proteomes" id="UP000652763"/>
    </source>
</evidence>
<dbReference type="RefSeq" id="WP_191746893.1">
    <property type="nucleotide sequence ID" value="NZ_JACSQC010000004.1"/>
</dbReference>
<organism evidence="8 9">
    <name type="scientific">Arthrobacter pullicola</name>
    <dbReference type="NCBI Taxonomy" id="2762224"/>
    <lineage>
        <taxon>Bacteria</taxon>
        <taxon>Bacillati</taxon>
        <taxon>Actinomycetota</taxon>
        <taxon>Actinomycetes</taxon>
        <taxon>Micrococcales</taxon>
        <taxon>Micrococcaceae</taxon>
        <taxon>Arthrobacter</taxon>
    </lineage>
</organism>
<dbReference type="PANTHER" id="PTHR46383:SF1">
    <property type="entry name" value="ASPARTATE AMINOTRANSFERASE"/>
    <property type="match status" value="1"/>
</dbReference>
<keyword evidence="4 6" id="KW-0808">Transferase</keyword>
<dbReference type="InterPro" id="IPR015421">
    <property type="entry name" value="PyrdxlP-dep_Trfase_major"/>
</dbReference>
<evidence type="ECO:0000256" key="6">
    <source>
        <dbReference type="RuleBase" id="RU000481"/>
    </source>
</evidence>
<comment type="similarity">
    <text evidence="2 6">Belongs to the class-I pyridoxal-phosphate-dependent aminotransferase family.</text>
</comment>
<protein>
    <recommendedName>
        <fullName evidence="6">Aminotransferase</fullName>
        <ecNumber evidence="6">2.6.1.-</ecNumber>
    </recommendedName>
</protein>
<dbReference type="InterPro" id="IPR004839">
    <property type="entry name" value="Aminotransferase_I/II_large"/>
</dbReference>
<dbReference type="CDD" id="cd00609">
    <property type="entry name" value="AAT_like"/>
    <property type="match status" value="1"/>
</dbReference>
<evidence type="ECO:0000256" key="4">
    <source>
        <dbReference type="ARBA" id="ARBA00022679"/>
    </source>
</evidence>
<dbReference type="InterPro" id="IPR050596">
    <property type="entry name" value="AspAT/PAT-like"/>
</dbReference>
<evidence type="ECO:0000256" key="3">
    <source>
        <dbReference type="ARBA" id="ARBA00022576"/>
    </source>
</evidence>
<dbReference type="GO" id="GO:0008483">
    <property type="term" value="F:transaminase activity"/>
    <property type="evidence" value="ECO:0007669"/>
    <property type="project" value="UniProtKB-KW"/>
</dbReference>
<dbReference type="PANTHER" id="PTHR46383">
    <property type="entry name" value="ASPARTATE AMINOTRANSFERASE"/>
    <property type="match status" value="1"/>
</dbReference>
<dbReference type="EMBL" id="JACSQC010000004">
    <property type="protein sequence ID" value="MBD8043953.1"/>
    <property type="molecule type" value="Genomic_DNA"/>
</dbReference>
<evidence type="ECO:0000256" key="2">
    <source>
        <dbReference type="ARBA" id="ARBA00007441"/>
    </source>
</evidence>
<dbReference type="InterPro" id="IPR015422">
    <property type="entry name" value="PyrdxlP-dep_Trfase_small"/>
</dbReference>
<dbReference type="PRINTS" id="PR00753">
    <property type="entry name" value="ACCSYNTHASE"/>
</dbReference>
<keyword evidence="9" id="KW-1185">Reference proteome</keyword>
<dbReference type="Gene3D" id="3.90.1150.10">
    <property type="entry name" value="Aspartate Aminotransferase, domain 1"/>
    <property type="match status" value="1"/>
</dbReference>
<accession>A0ABR8YIA0</accession>
<feature type="domain" description="Aminotransferase class I/classII large" evidence="7">
    <location>
        <begin position="35"/>
        <end position="398"/>
    </location>
</feature>
<dbReference type="Proteomes" id="UP000652763">
    <property type="component" value="Unassembled WGS sequence"/>
</dbReference>
<gene>
    <name evidence="8" type="ORF">H9638_09060</name>
</gene>
<dbReference type="InterPro" id="IPR015424">
    <property type="entry name" value="PyrdxlP-dep_Trfase"/>
</dbReference>
<dbReference type="EC" id="2.6.1.-" evidence="6"/>
<sequence length="407" mass="42997">MPSNGRISERIASIAESATLAVDAKAKALKAAGRPVIGFGAGEPDFPTPGYIVDAAVAAAKDPRFHRYSPAAGLPELKKAIAEKTLRDSGYSVDPSQVLVTNGGKQAVYEAFATLLNPGDEVLVPSPYWTTYPEAIRLAGGVPVEVFAGPEQGYMVTVSQLDAALTDKTKVLLFVSPSNPTGAVYPADQVAEIGMWAADHGLFVVTDEIYEHLTYDGVPFTSIATRCPELGDKVVILNGVAKTYAMTGWRVGWMIAAPDVIKAATNLQSHLSSNVSNVSQMAALAAVSGPLTAVDDMKSAFDRRRKAMVEALNSIDGVNCPMPEGAFYAYADVRGLLGREFPGAAGPLRPQTSAELAAMILDTVEVAVVPGEAFGPSGFLRLSYALGDEDLKTGMDRLRDFLGQAKK</sequence>
<dbReference type="Pfam" id="PF00155">
    <property type="entry name" value="Aminotran_1_2"/>
    <property type="match status" value="1"/>
</dbReference>
<name>A0ABR8YIA0_9MICC</name>
<reference evidence="8 9" key="1">
    <citation type="submission" date="2020-08" db="EMBL/GenBank/DDBJ databases">
        <title>A Genomic Blueprint of the Chicken Gut Microbiome.</title>
        <authorList>
            <person name="Gilroy R."/>
            <person name="Ravi A."/>
            <person name="Getino M."/>
            <person name="Pursley I."/>
            <person name="Horton D.L."/>
            <person name="Alikhan N.-F."/>
            <person name="Baker D."/>
            <person name="Gharbi K."/>
            <person name="Hall N."/>
            <person name="Watson M."/>
            <person name="Adriaenssens E.M."/>
            <person name="Foster-Nyarko E."/>
            <person name="Jarju S."/>
            <person name="Secka A."/>
            <person name="Antonio M."/>
            <person name="Oren A."/>
            <person name="Chaudhuri R."/>
            <person name="La Ragione R.M."/>
            <person name="Hildebrand F."/>
            <person name="Pallen M.J."/>
        </authorList>
    </citation>
    <scope>NUCLEOTIDE SEQUENCE [LARGE SCALE GENOMIC DNA]</scope>
    <source>
        <strain evidence="8 9">Sa2BUA2</strain>
    </source>
</reference>
<dbReference type="InterPro" id="IPR004838">
    <property type="entry name" value="NHTrfase_class1_PyrdxlP-BS"/>
</dbReference>
<proteinExistence type="inferred from homology"/>
<evidence type="ECO:0000256" key="5">
    <source>
        <dbReference type="ARBA" id="ARBA00022898"/>
    </source>
</evidence>
<keyword evidence="5" id="KW-0663">Pyridoxal phosphate</keyword>
<comment type="cofactor">
    <cofactor evidence="1 6">
        <name>pyridoxal 5'-phosphate</name>
        <dbReference type="ChEBI" id="CHEBI:597326"/>
    </cofactor>
</comment>
<dbReference type="SUPFAM" id="SSF53383">
    <property type="entry name" value="PLP-dependent transferases"/>
    <property type="match status" value="1"/>
</dbReference>
<evidence type="ECO:0000259" key="7">
    <source>
        <dbReference type="Pfam" id="PF00155"/>
    </source>
</evidence>
<dbReference type="Gene3D" id="3.40.640.10">
    <property type="entry name" value="Type I PLP-dependent aspartate aminotransferase-like (Major domain)"/>
    <property type="match status" value="1"/>
</dbReference>
<keyword evidence="3 6" id="KW-0032">Aminotransferase</keyword>
<evidence type="ECO:0000313" key="8">
    <source>
        <dbReference type="EMBL" id="MBD8043953.1"/>
    </source>
</evidence>
<comment type="caution">
    <text evidence="8">The sequence shown here is derived from an EMBL/GenBank/DDBJ whole genome shotgun (WGS) entry which is preliminary data.</text>
</comment>
<evidence type="ECO:0000256" key="1">
    <source>
        <dbReference type="ARBA" id="ARBA00001933"/>
    </source>
</evidence>